<evidence type="ECO:0000256" key="6">
    <source>
        <dbReference type="ARBA" id="ARBA00023157"/>
    </source>
</evidence>
<evidence type="ECO:0000313" key="11">
    <source>
        <dbReference type="EMBL" id="KAG5852913.1"/>
    </source>
</evidence>
<dbReference type="AlphaFoldDB" id="A0A9D3S339"/>
<keyword evidence="3" id="KW-0732">Signal</keyword>
<keyword evidence="4 9" id="KW-1133">Transmembrane helix</keyword>
<dbReference type="Proteomes" id="UP001044222">
    <property type="component" value="Unassembled WGS sequence"/>
</dbReference>
<keyword evidence="6" id="KW-1015">Disulfide bond</keyword>
<reference evidence="11" key="1">
    <citation type="submission" date="2021-01" db="EMBL/GenBank/DDBJ databases">
        <title>A chromosome-scale assembly of European eel, Anguilla anguilla.</title>
        <authorList>
            <person name="Henkel C."/>
            <person name="Jong-Raadsen S.A."/>
            <person name="Dufour S."/>
            <person name="Weltzien F.-A."/>
            <person name="Palstra A.P."/>
            <person name="Pelster B."/>
            <person name="Spaink H.P."/>
            <person name="Van Den Thillart G.E."/>
            <person name="Jansen H."/>
            <person name="Zahm M."/>
            <person name="Klopp C."/>
            <person name="Cedric C."/>
            <person name="Louis A."/>
            <person name="Berthelot C."/>
            <person name="Parey E."/>
            <person name="Roest Crollius H."/>
            <person name="Montfort J."/>
            <person name="Robinson-Rechavi M."/>
            <person name="Bucao C."/>
            <person name="Bouchez O."/>
            <person name="Gislard M."/>
            <person name="Lluch J."/>
            <person name="Milhes M."/>
            <person name="Lampietro C."/>
            <person name="Lopez Roques C."/>
            <person name="Donnadieu C."/>
            <person name="Braasch I."/>
            <person name="Desvignes T."/>
            <person name="Postlethwait J."/>
            <person name="Bobe J."/>
            <person name="Guiguen Y."/>
            <person name="Dirks R."/>
        </authorList>
    </citation>
    <scope>NUCLEOTIDE SEQUENCE</scope>
    <source>
        <strain evidence="11">Tag_6206</strain>
        <tissue evidence="11">Liver</tissue>
    </source>
</reference>
<dbReference type="PANTHER" id="PTHR46841:SF7">
    <property type="entry name" value="IG-LIKE DOMAIN-CONTAINING PROTEIN"/>
    <property type="match status" value="1"/>
</dbReference>
<feature type="domain" description="Ig-like" evidence="10">
    <location>
        <begin position="37"/>
        <end position="127"/>
    </location>
</feature>
<dbReference type="GO" id="GO:0098632">
    <property type="term" value="F:cell-cell adhesion mediator activity"/>
    <property type="evidence" value="ECO:0007669"/>
    <property type="project" value="InterPro"/>
</dbReference>
<keyword evidence="2 9" id="KW-0812">Transmembrane</keyword>
<dbReference type="InterPro" id="IPR047164">
    <property type="entry name" value="OX2G-like"/>
</dbReference>
<dbReference type="GO" id="GO:0034113">
    <property type="term" value="P:heterotypic cell-cell adhesion"/>
    <property type="evidence" value="ECO:0007669"/>
    <property type="project" value="TreeGrafter"/>
</dbReference>
<evidence type="ECO:0000256" key="2">
    <source>
        <dbReference type="ARBA" id="ARBA00022692"/>
    </source>
</evidence>
<dbReference type="GO" id="GO:0009986">
    <property type="term" value="C:cell surface"/>
    <property type="evidence" value="ECO:0007669"/>
    <property type="project" value="TreeGrafter"/>
</dbReference>
<dbReference type="EMBL" id="JAFIRN010000003">
    <property type="protein sequence ID" value="KAG5852913.1"/>
    <property type="molecule type" value="Genomic_DNA"/>
</dbReference>
<keyword evidence="12" id="KW-1185">Reference proteome</keyword>
<evidence type="ECO:0000256" key="1">
    <source>
        <dbReference type="ARBA" id="ARBA00004167"/>
    </source>
</evidence>
<dbReference type="PROSITE" id="PS50835">
    <property type="entry name" value="IG_LIKE"/>
    <property type="match status" value="1"/>
</dbReference>
<dbReference type="GO" id="GO:0150079">
    <property type="term" value="P:negative regulation of neuroinflammatory response"/>
    <property type="evidence" value="ECO:0007669"/>
    <property type="project" value="TreeGrafter"/>
</dbReference>
<dbReference type="GO" id="GO:0030424">
    <property type="term" value="C:axon"/>
    <property type="evidence" value="ECO:0007669"/>
    <property type="project" value="TreeGrafter"/>
</dbReference>
<evidence type="ECO:0000256" key="7">
    <source>
        <dbReference type="ARBA" id="ARBA00023180"/>
    </source>
</evidence>
<comment type="caution">
    <text evidence="11">The sequence shown here is derived from an EMBL/GenBank/DDBJ whole genome shotgun (WGS) entry which is preliminary data.</text>
</comment>
<feature type="transmembrane region" description="Helical" evidence="9">
    <location>
        <begin position="255"/>
        <end position="273"/>
    </location>
</feature>
<sequence>MTTTHTSSRIWKKREMLIFPSTRKCCILIVGIIAFATESVVTMAVVTATHGHDAALSCKLMHHKKVVQVTWKKITPNSSENVATYSRFGAIIAKPFQEQVRFLEAGLHKSSLLIKGIGDDYEACYSCIFYSYPKGVVSSTACLKVYELNELVTEVREMISHDDHILHALTCFDSRALNVLGHADNDDHVESSVGRIDPSSEFSVSVIKASLVDGRGMTCVVRPPPMAKKKDVSTIKGEPRVQFLHNRNRRLSPTLGFMIFVTGLGIYSAMSLIY</sequence>
<evidence type="ECO:0000256" key="3">
    <source>
        <dbReference type="ARBA" id="ARBA00022729"/>
    </source>
</evidence>
<dbReference type="InterPro" id="IPR007110">
    <property type="entry name" value="Ig-like_dom"/>
</dbReference>
<evidence type="ECO:0000256" key="9">
    <source>
        <dbReference type="SAM" id="Phobius"/>
    </source>
</evidence>
<name>A0A9D3S339_ANGAN</name>
<evidence type="ECO:0000259" key="10">
    <source>
        <dbReference type="PROSITE" id="PS50835"/>
    </source>
</evidence>
<evidence type="ECO:0000256" key="4">
    <source>
        <dbReference type="ARBA" id="ARBA00022989"/>
    </source>
</evidence>
<organism evidence="11 12">
    <name type="scientific">Anguilla anguilla</name>
    <name type="common">European freshwater eel</name>
    <name type="synonym">Muraena anguilla</name>
    <dbReference type="NCBI Taxonomy" id="7936"/>
    <lineage>
        <taxon>Eukaryota</taxon>
        <taxon>Metazoa</taxon>
        <taxon>Chordata</taxon>
        <taxon>Craniata</taxon>
        <taxon>Vertebrata</taxon>
        <taxon>Euteleostomi</taxon>
        <taxon>Actinopterygii</taxon>
        <taxon>Neopterygii</taxon>
        <taxon>Teleostei</taxon>
        <taxon>Anguilliformes</taxon>
        <taxon>Anguillidae</taxon>
        <taxon>Anguilla</taxon>
    </lineage>
</organism>
<protein>
    <recommendedName>
        <fullName evidence="10">Ig-like domain-containing protein</fullName>
    </recommendedName>
</protein>
<keyword evidence="5 9" id="KW-0472">Membrane</keyword>
<dbReference type="GO" id="GO:0043025">
    <property type="term" value="C:neuronal cell body"/>
    <property type="evidence" value="ECO:0007669"/>
    <property type="project" value="TreeGrafter"/>
</dbReference>
<keyword evidence="8" id="KW-0393">Immunoglobulin domain</keyword>
<dbReference type="SUPFAM" id="SSF48726">
    <property type="entry name" value="Immunoglobulin"/>
    <property type="match status" value="1"/>
</dbReference>
<dbReference type="InterPro" id="IPR013783">
    <property type="entry name" value="Ig-like_fold"/>
</dbReference>
<proteinExistence type="predicted"/>
<evidence type="ECO:0000313" key="12">
    <source>
        <dbReference type="Proteomes" id="UP001044222"/>
    </source>
</evidence>
<dbReference type="GO" id="GO:0016020">
    <property type="term" value="C:membrane"/>
    <property type="evidence" value="ECO:0007669"/>
    <property type="project" value="UniProtKB-SubCell"/>
</dbReference>
<accession>A0A9D3S339</accession>
<comment type="subcellular location">
    <subcellularLocation>
        <location evidence="1">Membrane</location>
        <topology evidence="1">Single-pass membrane protein</topology>
    </subcellularLocation>
</comment>
<evidence type="ECO:0000256" key="8">
    <source>
        <dbReference type="ARBA" id="ARBA00023319"/>
    </source>
</evidence>
<evidence type="ECO:0000256" key="5">
    <source>
        <dbReference type="ARBA" id="ARBA00023136"/>
    </source>
</evidence>
<gene>
    <name evidence="11" type="ORF">ANANG_G00067570</name>
</gene>
<keyword evidence="7" id="KW-0325">Glycoprotein</keyword>
<dbReference type="InterPro" id="IPR036179">
    <property type="entry name" value="Ig-like_dom_sf"/>
</dbReference>
<dbReference type="Gene3D" id="2.60.40.10">
    <property type="entry name" value="Immunoglobulins"/>
    <property type="match status" value="1"/>
</dbReference>
<dbReference type="PANTHER" id="PTHR46841">
    <property type="entry name" value="OX-2 MEMBRANE GLYCOPROTEIN"/>
    <property type="match status" value="1"/>
</dbReference>